<dbReference type="PROSITE" id="PS50928">
    <property type="entry name" value="ABC_TM1"/>
    <property type="match status" value="2"/>
</dbReference>
<comment type="subunit">
    <text evidence="2">The complex is composed of two ATP-binding proteins (ThiQ), two transmembrane proteins (ThiP) and a solute-binding protein (ThiB).</text>
</comment>
<dbReference type="Gene3D" id="1.10.3720.10">
    <property type="entry name" value="MetI-like"/>
    <property type="match status" value="2"/>
</dbReference>
<keyword evidence="5" id="KW-1003">Cell membrane</keyword>
<evidence type="ECO:0000313" key="14">
    <source>
        <dbReference type="Proteomes" id="UP001234585"/>
    </source>
</evidence>
<feature type="transmembrane region" description="Helical" evidence="11">
    <location>
        <begin position="333"/>
        <end position="357"/>
    </location>
</feature>
<evidence type="ECO:0000256" key="3">
    <source>
        <dbReference type="ARBA" id="ARBA00016947"/>
    </source>
</evidence>
<feature type="domain" description="ABC transmembrane type-1" evidence="12">
    <location>
        <begin position="59"/>
        <end position="266"/>
    </location>
</feature>
<feature type="transmembrane region" description="Helical" evidence="11">
    <location>
        <begin position="377"/>
        <end position="398"/>
    </location>
</feature>
<keyword evidence="8" id="KW-0677">Repeat</keyword>
<name>A0AA50CNH2_9HYPH</name>
<dbReference type="SUPFAM" id="SSF161098">
    <property type="entry name" value="MetI-like"/>
    <property type="match status" value="2"/>
</dbReference>
<evidence type="ECO:0000313" key="13">
    <source>
        <dbReference type="EMBL" id="WLR99247.1"/>
    </source>
</evidence>
<evidence type="ECO:0000256" key="9">
    <source>
        <dbReference type="ARBA" id="ARBA00022989"/>
    </source>
</evidence>
<evidence type="ECO:0000256" key="6">
    <source>
        <dbReference type="ARBA" id="ARBA00022519"/>
    </source>
</evidence>
<proteinExistence type="predicted"/>
<feature type="transmembrane region" description="Helical" evidence="11">
    <location>
        <begin position="514"/>
        <end position="534"/>
    </location>
</feature>
<dbReference type="InterPro" id="IPR035906">
    <property type="entry name" value="MetI-like_sf"/>
</dbReference>
<evidence type="ECO:0000256" key="2">
    <source>
        <dbReference type="ARBA" id="ARBA00011650"/>
    </source>
</evidence>
<keyword evidence="10 11" id="KW-0472">Membrane</keyword>
<feature type="transmembrane region" description="Helical" evidence="11">
    <location>
        <begin position="296"/>
        <end position="321"/>
    </location>
</feature>
<dbReference type="Proteomes" id="UP001234585">
    <property type="component" value="Chromosome"/>
</dbReference>
<evidence type="ECO:0000256" key="11">
    <source>
        <dbReference type="SAM" id="Phobius"/>
    </source>
</evidence>
<feature type="transmembrane region" description="Helical" evidence="11">
    <location>
        <begin position="469"/>
        <end position="502"/>
    </location>
</feature>
<evidence type="ECO:0000259" key="12">
    <source>
        <dbReference type="PROSITE" id="PS50928"/>
    </source>
</evidence>
<dbReference type="PANTHER" id="PTHR30183:SF9">
    <property type="entry name" value="THIAMINE TRANSPORT SYSTEM PERMEASE PROTEIN THIP"/>
    <property type="match status" value="1"/>
</dbReference>
<evidence type="ECO:0000256" key="1">
    <source>
        <dbReference type="ARBA" id="ARBA00004429"/>
    </source>
</evidence>
<evidence type="ECO:0000256" key="4">
    <source>
        <dbReference type="ARBA" id="ARBA00022448"/>
    </source>
</evidence>
<sequence>MFARAERRTLDIAGALALGGVLAFVGVATAVLLGHAGSGSGAGAGAGAPLFDAYILRVARFTFLQAALSTLLSVALAIPVARALARQRAFLGRVWILRLSAVPLGLPALVAALGIIEIWGRQGVVNDLLRLAGLQNPVSVYGLTGILIAHVFFNLPLAVRFLVAALDRIPAEYWLSSANLGMGGGAVFRLIEWPVIRRVLPGIAGLVFMLCATSFTLVLTLGGGPAATTIEVAIYQALRFDFDPARAVLLAFLQIAVTALLLFVLSLFGRPQDEGVTAGRAIRRFDGRRRRVTDGLVILAFTLFTAAPLLATLVSGLAADFGRLALDPMLHRALLTSLAISLASASLSLAIALPVVLVPQLAESGATGPARLIMAGALPAVGSLILLVPPVVVATGWFLMLRLFGETGRFAPAIVTVINALMALPFVVRVLGPAYRTHLARTARLALSLGITGRRRLVTIDWPALKKPFLTAFAFAMALSLGDLGAVAIFGAEGFVTLPWLLYSRMASYRTADAAGIALILGVLCLLLTLPSTAPDRAPERPGPDA</sequence>
<feature type="transmembrane region" description="Helical" evidence="11">
    <location>
        <begin position="140"/>
        <end position="166"/>
    </location>
</feature>
<gene>
    <name evidence="13" type="primary">thiP</name>
    <name evidence="13" type="ORF">Q9313_16305</name>
</gene>
<dbReference type="PANTHER" id="PTHR30183">
    <property type="entry name" value="MOLYBDENUM TRANSPORT SYSTEM PERMEASE PROTEIN MODB"/>
    <property type="match status" value="1"/>
</dbReference>
<dbReference type="InterPro" id="IPR000515">
    <property type="entry name" value="MetI-like"/>
</dbReference>
<feature type="transmembrane region" description="Helical" evidence="11">
    <location>
        <begin position="63"/>
        <end position="84"/>
    </location>
</feature>
<feature type="transmembrane region" description="Helical" evidence="11">
    <location>
        <begin position="247"/>
        <end position="268"/>
    </location>
</feature>
<keyword evidence="9 11" id="KW-1133">Transmembrane helix</keyword>
<reference evidence="13 14" key="1">
    <citation type="submission" date="2023-08" db="EMBL/GenBank/DDBJ databases">
        <title>Pathogen: clinical or host-associated sample.</title>
        <authorList>
            <person name="Hergert J."/>
            <person name="Casey R."/>
            <person name="Wagner J."/>
            <person name="Young E.L."/>
            <person name="Oakeson K.F."/>
        </authorList>
    </citation>
    <scope>NUCLEOTIDE SEQUENCE [LARGE SCALE GENOMIC DNA]</scope>
    <source>
        <strain evidence="13 14">1760953</strain>
    </source>
</reference>
<dbReference type="EMBL" id="CP132302">
    <property type="protein sequence ID" value="WLR99247.1"/>
    <property type="molecule type" value="Genomic_DNA"/>
</dbReference>
<feature type="transmembrane region" description="Helical" evidence="11">
    <location>
        <begin position="12"/>
        <end position="33"/>
    </location>
</feature>
<comment type="subcellular location">
    <subcellularLocation>
        <location evidence="1">Cell inner membrane</location>
        <topology evidence="1">Multi-pass membrane protein</topology>
    </subcellularLocation>
</comment>
<keyword evidence="4" id="KW-0813">Transport</keyword>
<dbReference type="RefSeq" id="WP_306038660.1">
    <property type="nucleotide sequence ID" value="NZ_CP132302.1"/>
</dbReference>
<evidence type="ECO:0000256" key="8">
    <source>
        <dbReference type="ARBA" id="ARBA00022737"/>
    </source>
</evidence>
<keyword evidence="14" id="KW-1185">Reference proteome</keyword>
<protein>
    <recommendedName>
        <fullName evidence="3">Thiamine transport system permease protein ThiP</fullName>
    </recommendedName>
</protein>
<evidence type="ECO:0000256" key="10">
    <source>
        <dbReference type="ARBA" id="ARBA00023136"/>
    </source>
</evidence>
<accession>A0AA50CNH2</accession>
<dbReference type="GO" id="GO:0015888">
    <property type="term" value="P:thiamine transport"/>
    <property type="evidence" value="ECO:0007669"/>
    <property type="project" value="InterPro"/>
</dbReference>
<evidence type="ECO:0000256" key="5">
    <source>
        <dbReference type="ARBA" id="ARBA00022475"/>
    </source>
</evidence>
<organism evidence="13 14">
    <name type="scientific">Shinella sumterensis</name>
    <dbReference type="NCBI Taxonomy" id="1967501"/>
    <lineage>
        <taxon>Bacteria</taxon>
        <taxon>Pseudomonadati</taxon>
        <taxon>Pseudomonadota</taxon>
        <taxon>Alphaproteobacteria</taxon>
        <taxon>Hyphomicrobiales</taxon>
        <taxon>Rhizobiaceae</taxon>
        <taxon>Shinella</taxon>
    </lineage>
</organism>
<keyword evidence="7 11" id="KW-0812">Transmembrane</keyword>
<feature type="transmembrane region" description="Helical" evidence="11">
    <location>
        <begin position="203"/>
        <end position="226"/>
    </location>
</feature>
<feature type="transmembrane region" description="Helical" evidence="11">
    <location>
        <begin position="410"/>
        <end position="431"/>
    </location>
</feature>
<dbReference type="GO" id="GO:0022857">
    <property type="term" value="F:transmembrane transporter activity"/>
    <property type="evidence" value="ECO:0007669"/>
    <property type="project" value="InterPro"/>
</dbReference>
<dbReference type="NCBIfam" id="TIGR01253">
    <property type="entry name" value="thiP"/>
    <property type="match status" value="1"/>
</dbReference>
<feature type="transmembrane region" description="Helical" evidence="11">
    <location>
        <begin position="96"/>
        <end position="120"/>
    </location>
</feature>
<evidence type="ECO:0000256" key="7">
    <source>
        <dbReference type="ARBA" id="ARBA00022692"/>
    </source>
</evidence>
<dbReference type="CDD" id="cd06261">
    <property type="entry name" value="TM_PBP2"/>
    <property type="match status" value="1"/>
</dbReference>
<dbReference type="InterPro" id="IPR005947">
    <property type="entry name" value="ThiP_ABC_transpt"/>
</dbReference>
<dbReference type="GO" id="GO:0005886">
    <property type="term" value="C:plasma membrane"/>
    <property type="evidence" value="ECO:0007669"/>
    <property type="project" value="UniProtKB-SubCell"/>
</dbReference>
<keyword evidence="6" id="KW-0997">Cell inner membrane</keyword>
<dbReference type="AlphaFoldDB" id="A0AA50CNH2"/>
<feature type="domain" description="ABC transmembrane type-1" evidence="12">
    <location>
        <begin position="334"/>
        <end position="532"/>
    </location>
</feature>